<evidence type="ECO:0008006" key="5">
    <source>
        <dbReference type="Google" id="ProtNLM"/>
    </source>
</evidence>
<evidence type="ECO:0000313" key="3">
    <source>
        <dbReference type="EMBL" id="MFC5435517.1"/>
    </source>
</evidence>
<protein>
    <recommendedName>
        <fullName evidence="5">Lipoprotein</fullName>
    </recommendedName>
</protein>
<feature type="region of interest" description="Disordered" evidence="1">
    <location>
        <begin position="25"/>
        <end position="69"/>
    </location>
</feature>
<sequence length="152" mass="15969">MPILSRLTPALMITGLLLAGCAHQQPAPRTTSSSTTAAPSTTTTRSANHAEHAASARNPPSEDAGLPDSTGIAACDDYLSSYIACHRAAAIYAPDQVESRYQAMRTSLLRDSQKPDVRPQLAARCNSLATQLRQALHGKSCTENPAPASSTP</sequence>
<evidence type="ECO:0000256" key="2">
    <source>
        <dbReference type="SAM" id="SignalP"/>
    </source>
</evidence>
<feature type="signal peptide" evidence="2">
    <location>
        <begin position="1"/>
        <end position="24"/>
    </location>
</feature>
<evidence type="ECO:0000313" key="4">
    <source>
        <dbReference type="Proteomes" id="UP001596013"/>
    </source>
</evidence>
<dbReference type="EMBL" id="JBHSMK010000002">
    <property type="protein sequence ID" value="MFC5435517.1"/>
    <property type="molecule type" value="Genomic_DNA"/>
</dbReference>
<name>A0ABW0JHI8_9GAMM</name>
<dbReference type="PROSITE" id="PS51257">
    <property type="entry name" value="PROKAR_LIPOPROTEIN"/>
    <property type="match status" value="1"/>
</dbReference>
<gene>
    <name evidence="3" type="ORF">ACFPME_03055</name>
</gene>
<organism evidence="3 4">
    <name type="scientific">Rhodanobacter umsongensis</name>
    <dbReference type="NCBI Taxonomy" id="633153"/>
    <lineage>
        <taxon>Bacteria</taxon>
        <taxon>Pseudomonadati</taxon>
        <taxon>Pseudomonadota</taxon>
        <taxon>Gammaproteobacteria</taxon>
        <taxon>Lysobacterales</taxon>
        <taxon>Rhodanobacteraceae</taxon>
        <taxon>Rhodanobacter</taxon>
    </lineage>
</organism>
<feature type="chain" id="PRO_5045535323" description="Lipoprotein" evidence="2">
    <location>
        <begin position="25"/>
        <end position="152"/>
    </location>
</feature>
<reference evidence="4" key="1">
    <citation type="journal article" date="2019" name="Int. J. Syst. Evol. Microbiol.">
        <title>The Global Catalogue of Microorganisms (GCM) 10K type strain sequencing project: providing services to taxonomists for standard genome sequencing and annotation.</title>
        <authorList>
            <consortium name="The Broad Institute Genomics Platform"/>
            <consortium name="The Broad Institute Genome Sequencing Center for Infectious Disease"/>
            <person name="Wu L."/>
            <person name="Ma J."/>
        </authorList>
    </citation>
    <scope>NUCLEOTIDE SEQUENCE [LARGE SCALE GENOMIC DNA]</scope>
    <source>
        <strain evidence="4">JCM 17130</strain>
    </source>
</reference>
<feature type="compositionally biased region" description="Low complexity" evidence="1">
    <location>
        <begin position="26"/>
        <end position="47"/>
    </location>
</feature>
<dbReference type="Proteomes" id="UP001596013">
    <property type="component" value="Unassembled WGS sequence"/>
</dbReference>
<dbReference type="RefSeq" id="WP_377301891.1">
    <property type="nucleotide sequence ID" value="NZ_JBHSMK010000002.1"/>
</dbReference>
<evidence type="ECO:0000256" key="1">
    <source>
        <dbReference type="SAM" id="MobiDB-lite"/>
    </source>
</evidence>
<proteinExistence type="predicted"/>
<keyword evidence="4" id="KW-1185">Reference proteome</keyword>
<accession>A0ABW0JHI8</accession>
<keyword evidence="2" id="KW-0732">Signal</keyword>
<comment type="caution">
    <text evidence="3">The sequence shown here is derived from an EMBL/GenBank/DDBJ whole genome shotgun (WGS) entry which is preliminary data.</text>
</comment>